<reference evidence="1 2" key="1">
    <citation type="submission" date="2022-05" db="EMBL/GenBank/DDBJ databases">
        <authorList>
            <consortium name="Genoscope - CEA"/>
            <person name="William W."/>
        </authorList>
    </citation>
    <scope>NUCLEOTIDE SEQUENCE [LARGE SCALE GENOMIC DNA]</scope>
</reference>
<dbReference type="EMBL" id="CALNXI010002958">
    <property type="protein sequence ID" value="CAH3191588.1"/>
    <property type="molecule type" value="Genomic_DNA"/>
</dbReference>
<sequence length="162" mass="18504">MGHEKDVDANYVFPLMKPVYSVEGSTRKEVEGSVMDSFRDVLISLEDEQKISGYTEALTWNYDDGEDRRSERQQSDKQPAEEFQTAYVYVAGVLGWLTSQRHRPIDGDPLTIIVNFDHDCLDRNPKHTICFPRVAARGRELTLPVCNMGDTTISPYFPSRIL</sequence>
<organism evidence="1 2">
    <name type="scientific">Porites evermanni</name>
    <dbReference type="NCBI Taxonomy" id="104178"/>
    <lineage>
        <taxon>Eukaryota</taxon>
        <taxon>Metazoa</taxon>
        <taxon>Cnidaria</taxon>
        <taxon>Anthozoa</taxon>
        <taxon>Hexacorallia</taxon>
        <taxon>Scleractinia</taxon>
        <taxon>Fungiina</taxon>
        <taxon>Poritidae</taxon>
        <taxon>Porites</taxon>
    </lineage>
</organism>
<accession>A0ABN8SJB8</accession>
<protein>
    <submittedName>
        <fullName evidence="1">Uncharacterized protein</fullName>
    </submittedName>
</protein>
<name>A0ABN8SJB8_9CNID</name>
<evidence type="ECO:0000313" key="1">
    <source>
        <dbReference type="EMBL" id="CAH3191588.1"/>
    </source>
</evidence>
<dbReference type="Proteomes" id="UP001159427">
    <property type="component" value="Unassembled WGS sequence"/>
</dbReference>
<proteinExistence type="predicted"/>
<comment type="caution">
    <text evidence="1">The sequence shown here is derived from an EMBL/GenBank/DDBJ whole genome shotgun (WGS) entry which is preliminary data.</text>
</comment>
<keyword evidence="2" id="KW-1185">Reference proteome</keyword>
<gene>
    <name evidence="1" type="ORF">PEVE_00022112</name>
</gene>
<evidence type="ECO:0000313" key="2">
    <source>
        <dbReference type="Proteomes" id="UP001159427"/>
    </source>
</evidence>